<dbReference type="AlphaFoldDB" id="A0A645FHF7"/>
<accession>A0A645FHF7</accession>
<dbReference type="EMBL" id="VSSQ01059192">
    <property type="protein sequence ID" value="MPN12779.1"/>
    <property type="molecule type" value="Genomic_DNA"/>
</dbReference>
<sequence>MRAKHGRTATIVMLSIVVALVGAGAGVASASAEPLEAPPVRVGGPE</sequence>
<organism evidence="1">
    <name type="scientific">bioreactor metagenome</name>
    <dbReference type="NCBI Taxonomy" id="1076179"/>
    <lineage>
        <taxon>unclassified sequences</taxon>
        <taxon>metagenomes</taxon>
        <taxon>ecological metagenomes</taxon>
    </lineage>
</organism>
<proteinExistence type="predicted"/>
<name>A0A645FHF7_9ZZZZ</name>
<gene>
    <name evidence="1" type="ORF">SDC9_160099</name>
</gene>
<evidence type="ECO:0000313" key="1">
    <source>
        <dbReference type="EMBL" id="MPN12779.1"/>
    </source>
</evidence>
<reference evidence="1" key="1">
    <citation type="submission" date="2019-08" db="EMBL/GenBank/DDBJ databases">
        <authorList>
            <person name="Kucharzyk K."/>
            <person name="Murdoch R.W."/>
            <person name="Higgins S."/>
            <person name="Loffler F."/>
        </authorList>
    </citation>
    <scope>NUCLEOTIDE SEQUENCE</scope>
</reference>
<comment type="caution">
    <text evidence="1">The sequence shown here is derived from an EMBL/GenBank/DDBJ whole genome shotgun (WGS) entry which is preliminary data.</text>
</comment>
<protein>
    <submittedName>
        <fullName evidence="1">Uncharacterized protein</fullName>
    </submittedName>
</protein>